<protein>
    <submittedName>
        <fullName evidence="2">9180_t:CDS:1</fullName>
    </submittedName>
</protein>
<dbReference type="Proteomes" id="UP000789759">
    <property type="component" value="Unassembled WGS sequence"/>
</dbReference>
<feature type="region of interest" description="Disordered" evidence="1">
    <location>
        <begin position="194"/>
        <end position="213"/>
    </location>
</feature>
<dbReference type="OrthoDB" id="2396944at2759"/>
<name>A0A9N8ZG02_9GLOM</name>
<accession>A0A9N8ZG02</accession>
<evidence type="ECO:0000313" key="2">
    <source>
        <dbReference type="EMBL" id="CAG8487666.1"/>
    </source>
</evidence>
<dbReference type="AlphaFoldDB" id="A0A9N8ZG02"/>
<sequence>MTAIAIELPQVESDNVILTVETKDYMDQDYIIQKLECYHLKSAQHLTPTSFSIKIGSVLFISGEFMIVDDKYVIHLHSVNFIKYQKSGVNLKTPANLPWLIESKANKSSTKPTFLNEAQLTPTNEPNFETTIQNVPLTSESSAKITAQPETLTDESGIKTTTQKIATRVKSSRRKTMTTKPYLRTKECPKITDLAKDALRQKQNNDTPDSFTP</sequence>
<keyword evidence="3" id="KW-1185">Reference proteome</keyword>
<evidence type="ECO:0000256" key="1">
    <source>
        <dbReference type="SAM" id="MobiDB-lite"/>
    </source>
</evidence>
<feature type="compositionally biased region" description="Polar residues" evidence="1">
    <location>
        <begin position="201"/>
        <end position="213"/>
    </location>
</feature>
<proteinExistence type="predicted"/>
<comment type="caution">
    <text evidence="2">The sequence shown here is derived from an EMBL/GenBank/DDBJ whole genome shotgun (WGS) entry which is preliminary data.</text>
</comment>
<gene>
    <name evidence="2" type="ORF">CPELLU_LOCUS1824</name>
</gene>
<dbReference type="EMBL" id="CAJVQA010000714">
    <property type="protein sequence ID" value="CAG8487666.1"/>
    <property type="molecule type" value="Genomic_DNA"/>
</dbReference>
<reference evidence="2" key="1">
    <citation type="submission" date="2021-06" db="EMBL/GenBank/DDBJ databases">
        <authorList>
            <person name="Kallberg Y."/>
            <person name="Tangrot J."/>
            <person name="Rosling A."/>
        </authorList>
    </citation>
    <scope>NUCLEOTIDE SEQUENCE</scope>
    <source>
        <strain evidence="2">FL966</strain>
    </source>
</reference>
<evidence type="ECO:0000313" key="3">
    <source>
        <dbReference type="Proteomes" id="UP000789759"/>
    </source>
</evidence>
<organism evidence="2 3">
    <name type="scientific">Cetraspora pellucida</name>
    <dbReference type="NCBI Taxonomy" id="1433469"/>
    <lineage>
        <taxon>Eukaryota</taxon>
        <taxon>Fungi</taxon>
        <taxon>Fungi incertae sedis</taxon>
        <taxon>Mucoromycota</taxon>
        <taxon>Glomeromycotina</taxon>
        <taxon>Glomeromycetes</taxon>
        <taxon>Diversisporales</taxon>
        <taxon>Gigasporaceae</taxon>
        <taxon>Cetraspora</taxon>
    </lineage>
</organism>